<dbReference type="AlphaFoldDB" id="A0A0F8Z2X6"/>
<evidence type="ECO:0008006" key="2">
    <source>
        <dbReference type="Google" id="ProtNLM"/>
    </source>
</evidence>
<feature type="non-terminal residue" evidence="1">
    <location>
        <position position="1"/>
    </location>
</feature>
<reference evidence="1" key="1">
    <citation type="journal article" date="2015" name="Nature">
        <title>Complex archaea that bridge the gap between prokaryotes and eukaryotes.</title>
        <authorList>
            <person name="Spang A."/>
            <person name="Saw J.H."/>
            <person name="Jorgensen S.L."/>
            <person name="Zaremba-Niedzwiedzka K."/>
            <person name="Martijn J."/>
            <person name="Lind A.E."/>
            <person name="van Eijk R."/>
            <person name="Schleper C."/>
            <person name="Guy L."/>
            <person name="Ettema T.J."/>
        </authorList>
    </citation>
    <scope>NUCLEOTIDE SEQUENCE</scope>
</reference>
<gene>
    <name evidence="1" type="ORF">LCGC14_3084960</name>
</gene>
<sequence>TDYAQKRMEKLGEDQVITVEQLAIDVALAGAWVERAAARNSLDAGVSSHRASDSVFRKMDGQMQAMRVPGYLNDSGDANTWAAIMTPYVFHDISESGNVDAIGLYQDQGIHLNWEVAMIGNFRLVSSAFAKTFFGAGADNAQPVATTLNGAVGRLDKTVTTTADESSDAAYGLFLNIGTEETSTTFYADNEQVKLNSAATTTLTIIGSGENEGLRFAHASGTAINNNDSVYTIVFGGPASLVKVFVPSVGEFGEIVGPKESGILDQFASVGWKFYGNYGLLTENRIVRGEYSTSYED</sequence>
<accession>A0A0F8Z2X6</accession>
<evidence type="ECO:0000313" key="1">
    <source>
        <dbReference type="EMBL" id="KKK54416.1"/>
    </source>
</evidence>
<protein>
    <recommendedName>
        <fullName evidence="2">Major capsid protein</fullName>
    </recommendedName>
</protein>
<proteinExistence type="predicted"/>
<dbReference type="EMBL" id="LAZR01066004">
    <property type="protein sequence ID" value="KKK54416.1"/>
    <property type="molecule type" value="Genomic_DNA"/>
</dbReference>
<name>A0A0F8Z2X6_9ZZZZ</name>
<comment type="caution">
    <text evidence="1">The sequence shown here is derived from an EMBL/GenBank/DDBJ whole genome shotgun (WGS) entry which is preliminary data.</text>
</comment>
<organism evidence="1">
    <name type="scientific">marine sediment metagenome</name>
    <dbReference type="NCBI Taxonomy" id="412755"/>
    <lineage>
        <taxon>unclassified sequences</taxon>
        <taxon>metagenomes</taxon>
        <taxon>ecological metagenomes</taxon>
    </lineage>
</organism>